<dbReference type="Proteomes" id="UP001551658">
    <property type="component" value="Unassembled WGS sequence"/>
</dbReference>
<protein>
    <submittedName>
        <fullName evidence="7">TetR/AcrR family transcriptional regulator</fullName>
    </submittedName>
</protein>
<evidence type="ECO:0000256" key="3">
    <source>
        <dbReference type="ARBA" id="ARBA00023125"/>
    </source>
</evidence>
<gene>
    <name evidence="7" type="ORF">AB0H72_27605</name>
</gene>
<keyword evidence="4" id="KW-0804">Transcription</keyword>
<keyword evidence="8" id="KW-1185">Reference proteome</keyword>
<dbReference type="InterPro" id="IPR003012">
    <property type="entry name" value="Tet_transcr_reg_TetR"/>
</dbReference>
<dbReference type="Gene3D" id="1.10.357.10">
    <property type="entry name" value="Tetracycline Repressor, domain 2"/>
    <property type="match status" value="1"/>
</dbReference>
<dbReference type="PROSITE" id="PS50977">
    <property type="entry name" value="HTH_TETR_2"/>
    <property type="match status" value="1"/>
</dbReference>
<feature type="domain" description="HTH tetR-type" evidence="6">
    <location>
        <begin position="5"/>
        <end position="65"/>
    </location>
</feature>
<dbReference type="Pfam" id="PF02909">
    <property type="entry name" value="TetR_C_1"/>
    <property type="match status" value="1"/>
</dbReference>
<dbReference type="Gene3D" id="1.10.10.60">
    <property type="entry name" value="Homeodomain-like"/>
    <property type="match status" value="1"/>
</dbReference>
<dbReference type="PANTHER" id="PTHR30055">
    <property type="entry name" value="HTH-TYPE TRANSCRIPTIONAL REGULATOR RUTR"/>
    <property type="match status" value="1"/>
</dbReference>
<dbReference type="PANTHER" id="PTHR30055:SF151">
    <property type="entry name" value="TRANSCRIPTIONAL REGULATORY PROTEIN"/>
    <property type="match status" value="1"/>
</dbReference>
<proteinExistence type="predicted"/>
<dbReference type="RefSeq" id="WP_357984501.1">
    <property type="nucleotide sequence ID" value="NZ_JBFAIH010000019.1"/>
</dbReference>
<keyword evidence="2" id="KW-0805">Transcription regulation</keyword>
<sequence length="219" mass="23694">MPARKHSRDDVIRAALGLLDDEGLDAVSVREVARRMGVNVNTVSFQVGTKARLLGLMSDAVLAELSLENLPEDGIERAKEVLARYRRVLLAHRDGARLTAGNAPLEKHTMMLAETLIAALTEAGVPDEESIKTMWALFYFMLGLTQEQQAVGSGAVDIERGLSSGDYPTLQRLGRDVVDLDFDERFEFGIDVLTTPLLARTRHAPVAAGNGSPGGGRVS</sequence>
<evidence type="ECO:0000256" key="2">
    <source>
        <dbReference type="ARBA" id="ARBA00023015"/>
    </source>
</evidence>
<keyword evidence="1" id="KW-0678">Repressor</keyword>
<dbReference type="InterPro" id="IPR004111">
    <property type="entry name" value="Repressor_TetR_C"/>
</dbReference>
<comment type="caution">
    <text evidence="7">The sequence shown here is derived from an EMBL/GenBank/DDBJ whole genome shotgun (WGS) entry which is preliminary data.</text>
</comment>
<accession>A0ABV3FFL5</accession>
<dbReference type="PRINTS" id="PR00400">
    <property type="entry name" value="TETREPRESSOR"/>
</dbReference>
<dbReference type="InterPro" id="IPR001647">
    <property type="entry name" value="HTH_TetR"/>
</dbReference>
<evidence type="ECO:0000256" key="1">
    <source>
        <dbReference type="ARBA" id="ARBA00022491"/>
    </source>
</evidence>
<dbReference type="InterPro" id="IPR036271">
    <property type="entry name" value="Tet_transcr_reg_TetR-rel_C_sf"/>
</dbReference>
<keyword evidence="3 5" id="KW-0238">DNA-binding</keyword>
<organism evidence="7 8">
    <name type="scientific">Nocardia fusca</name>
    <dbReference type="NCBI Taxonomy" id="941183"/>
    <lineage>
        <taxon>Bacteria</taxon>
        <taxon>Bacillati</taxon>
        <taxon>Actinomycetota</taxon>
        <taxon>Actinomycetes</taxon>
        <taxon>Mycobacteriales</taxon>
        <taxon>Nocardiaceae</taxon>
        <taxon>Nocardia</taxon>
    </lineage>
</organism>
<dbReference type="Pfam" id="PF00440">
    <property type="entry name" value="TetR_N"/>
    <property type="match status" value="1"/>
</dbReference>
<evidence type="ECO:0000259" key="6">
    <source>
        <dbReference type="PROSITE" id="PS50977"/>
    </source>
</evidence>
<dbReference type="SUPFAM" id="SSF46689">
    <property type="entry name" value="Homeodomain-like"/>
    <property type="match status" value="1"/>
</dbReference>
<dbReference type="SUPFAM" id="SSF48498">
    <property type="entry name" value="Tetracyclin repressor-like, C-terminal domain"/>
    <property type="match status" value="1"/>
</dbReference>
<name>A0ABV3FFL5_9NOCA</name>
<dbReference type="EMBL" id="JBFAIH010000019">
    <property type="protein sequence ID" value="MEV0366467.1"/>
    <property type="molecule type" value="Genomic_DNA"/>
</dbReference>
<evidence type="ECO:0000256" key="4">
    <source>
        <dbReference type="ARBA" id="ARBA00023163"/>
    </source>
</evidence>
<evidence type="ECO:0000313" key="7">
    <source>
        <dbReference type="EMBL" id="MEV0366467.1"/>
    </source>
</evidence>
<dbReference type="InterPro" id="IPR009057">
    <property type="entry name" value="Homeodomain-like_sf"/>
</dbReference>
<evidence type="ECO:0000256" key="5">
    <source>
        <dbReference type="PROSITE-ProRule" id="PRU00335"/>
    </source>
</evidence>
<feature type="DNA-binding region" description="H-T-H motif" evidence="5">
    <location>
        <begin position="28"/>
        <end position="47"/>
    </location>
</feature>
<dbReference type="InterPro" id="IPR050109">
    <property type="entry name" value="HTH-type_TetR-like_transc_reg"/>
</dbReference>
<reference evidence="7 8" key="1">
    <citation type="submission" date="2024-06" db="EMBL/GenBank/DDBJ databases">
        <title>The Natural Products Discovery Center: Release of the First 8490 Sequenced Strains for Exploring Actinobacteria Biosynthetic Diversity.</title>
        <authorList>
            <person name="Kalkreuter E."/>
            <person name="Kautsar S.A."/>
            <person name="Yang D."/>
            <person name="Bader C.D."/>
            <person name="Teijaro C.N."/>
            <person name="Fluegel L."/>
            <person name="Davis C.M."/>
            <person name="Simpson J.R."/>
            <person name="Lauterbach L."/>
            <person name="Steele A.D."/>
            <person name="Gui C."/>
            <person name="Meng S."/>
            <person name="Li G."/>
            <person name="Viehrig K."/>
            <person name="Ye F."/>
            <person name="Su P."/>
            <person name="Kiefer A.F."/>
            <person name="Nichols A."/>
            <person name="Cepeda A.J."/>
            <person name="Yan W."/>
            <person name="Fan B."/>
            <person name="Jiang Y."/>
            <person name="Adhikari A."/>
            <person name="Zheng C.-J."/>
            <person name="Schuster L."/>
            <person name="Cowan T.M."/>
            <person name="Smanski M.J."/>
            <person name="Chevrette M.G."/>
            <person name="De Carvalho L.P.S."/>
            <person name="Shen B."/>
        </authorList>
    </citation>
    <scope>NUCLEOTIDE SEQUENCE [LARGE SCALE GENOMIC DNA]</scope>
    <source>
        <strain evidence="7 8">NPDC050671</strain>
    </source>
</reference>
<evidence type="ECO:0000313" key="8">
    <source>
        <dbReference type="Proteomes" id="UP001551658"/>
    </source>
</evidence>